<proteinExistence type="predicted"/>
<evidence type="ECO:0000259" key="11">
    <source>
        <dbReference type="PROSITE" id="PS51525"/>
    </source>
</evidence>
<feature type="compositionally biased region" description="Basic residues" evidence="9">
    <location>
        <begin position="696"/>
        <end position="706"/>
    </location>
</feature>
<feature type="domain" description="Bromo" evidence="10">
    <location>
        <begin position="136"/>
        <end position="208"/>
    </location>
</feature>
<feature type="compositionally biased region" description="Basic and acidic residues" evidence="9">
    <location>
        <begin position="1143"/>
        <end position="1165"/>
    </location>
</feature>
<feature type="compositionally biased region" description="Acidic residues" evidence="9">
    <location>
        <begin position="1797"/>
        <end position="1814"/>
    </location>
</feature>
<feature type="compositionally biased region" description="Low complexity" evidence="9">
    <location>
        <begin position="988"/>
        <end position="1003"/>
    </location>
</feature>
<gene>
    <name evidence="12" type="ORF">niasHS_002243</name>
</gene>
<evidence type="ECO:0000256" key="1">
    <source>
        <dbReference type="ARBA" id="ARBA00022618"/>
    </source>
</evidence>
<feature type="coiled-coil region" evidence="8">
    <location>
        <begin position="1305"/>
        <end position="1339"/>
    </location>
</feature>
<dbReference type="InterPro" id="IPR031354">
    <property type="entry name" value="BRD4_CDT"/>
</dbReference>
<feature type="compositionally biased region" description="Low complexity" evidence="9">
    <location>
        <begin position="855"/>
        <end position="866"/>
    </location>
</feature>
<dbReference type="GO" id="GO:0010468">
    <property type="term" value="P:regulation of gene expression"/>
    <property type="evidence" value="ECO:0007669"/>
    <property type="project" value="UniProtKB-ARBA"/>
</dbReference>
<dbReference type="EMBL" id="JBICCN010000007">
    <property type="protein sequence ID" value="KAL3104216.1"/>
    <property type="molecule type" value="Genomic_DNA"/>
</dbReference>
<sequence>MSGSSSASPKSLKVELKDEPNTDAVDSLNNLDQRNNGHSKNLEPGTSFDDDQFTKSNEADASHSSHDAHSDTMDVGEGLPIESMIDNDSPIKGWETPPQESVNGMVQPRVVPPVGKPTRWTNQLDFIMKDLLKQAKNHKHAWPFVRPVDAIKLSIPDYHKVIKRPMDLGTIERRLKNMYYYSASECLKDIMTVFNDCYLFNPPHFGVYNMAKELEQFMLTKLTKIPPNEVEIPFPSQKKAGKGTAKRNIRASSSATKVSRESSAQRGLPDSSSSIGSLKPEIDSTEDQKGKGVKRKADTTTSFDEEGPSTKQPIKREVRPIKKGPAPVDYSQLKPILKGKLNERMKFCHKLLNELITSKRCKTFNWPFLEPVDAEALNLPDYFDVIKQPMDLSTIKKKMDARQYISPDEFRNDVLLMCRNCFTYNPEDQPVHKIGKQLQSYFNAKWRHLPAEMPPDTAEKAVPTSALPPKEEKKEILPKTSISNKPSSVSPTALLQKFKPVDDDEQIDFLLLQVQAEHARVTEKQTQLQQYCHDLLQLKLRRREARTQQQLTPPLSAESHQAIKKLLNACLPISSIPTSLSLPHSTAFLPSINAVQTSVVGLLQPNVQSKLPSAMPTISPPQQMKKKAGPGRPRVTNSGSSSFIGQTSAESSISAPSQAQSVSVSQINQVPVQQQFPAVDAPHPNLLPQQPNAKSGRGRKPGSKNKPKTESQKEDTLTKEYEFNSEDEHSSEPMTYDEKRQLSMNINNLPGDKLTSVVNIIKAREQIKDLNPDEIEIDFETLKPVTLRELEAYVKACSQQPDKKPKKTSTTSYPKSLHPEHPKKKDTDPRTQQFNGSAPPTGKLSNGDSGQLSVTSTTTAFAGRTTQGMVAQKEDENSSSESSSGSSSSESDSSDSSDSESEEKPNQSKPSAPSVVQSADLHEAYALPRNVPSQSLVQPQQQMATQLIPPKPTSQIGGGVQNLGTVKDSGSFAASKVPPPVPPPPPSISSAVIPPSVPKAPSSHVHSGAAPLLQTNNPTEISAGISGSVLDHLLPSVTNGEKGAGGAAVGAGLLNKNSWSSLAQKATEGVGQMGHAINATNAYELFRKQAREKEERKRLLKEEEERKKQQRERERQMHAGGGGESISAPPNDGQQQQQQPKINPEEVNRLREQEKERRKREEMEHVDMTSQMEVMANFELGMDTAESASVAPNPTGEVGETVEPSRVVSDLMWLTDQCERRCMFECAKWASEQLSHLPDQHFEAFELQNPDQRQSIGCEATNRMPTKRRALLRLPFQSFLSTDIGQMSCLEAFLFYFSWYMLSVRNRVENEADELDRNDEFENNELANLRTEMEAAKLKQPDLFDCFLNYLLGTVQKESGADELAIRTFTEAIEMDKRCWPAWESLSTLVDGFYSVKIEKEPYSCTWMYTLFVAETMFRLQLYICAIEAFTAVAKHIGASPYILCQIAAAHSELQEHDSAISSFARVRKIDPYRIEQMHFYSDSLYIRQNVVELSLLAKCFYVSHKFHWETCCIVANYYSARNMHEQAQEFLKRAIKLCPTNASIWVLLGHEYLETKNHQLASTAYKKATEIDSVCYRGWYGLGQLYEILKQSETALYYYQKAHKCRPADSRILIALGVIFSKIDRKSDAEKCFKKAFQIGDVEGNALTHLAKLYEEQENQQNAAKAYEAYLTLYTEELVGDLSLIAEACRFLARHNLDLGDLDTSYAYAQRCLNYDLSKEEGQRILRLIMSKRKEEQERKLSLPVGTPQQQNISSLKTPTDALRPVGGGDESTLQTPLNVRKEVNLAPSSDVATNSDEEMNTNSDDDDLEISF</sequence>
<feature type="compositionally biased region" description="Pro residues" evidence="9">
    <location>
        <begin position="977"/>
        <end position="987"/>
    </location>
</feature>
<evidence type="ECO:0000313" key="13">
    <source>
        <dbReference type="Proteomes" id="UP001620645"/>
    </source>
</evidence>
<feature type="region of interest" description="Disordered" evidence="9">
    <location>
        <begin position="1"/>
        <end position="106"/>
    </location>
</feature>
<evidence type="ECO:0000256" key="9">
    <source>
        <dbReference type="SAM" id="MobiDB-lite"/>
    </source>
</evidence>
<feature type="compositionally biased region" description="Polar residues" evidence="9">
    <location>
        <begin position="830"/>
        <end position="854"/>
    </location>
</feature>
<dbReference type="InterPro" id="IPR027353">
    <property type="entry name" value="NET_dom"/>
</dbReference>
<dbReference type="InterPro" id="IPR038336">
    <property type="entry name" value="NET_sf"/>
</dbReference>
<protein>
    <submittedName>
        <fullName evidence="12">Uncharacterized protein</fullName>
    </submittedName>
</protein>
<dbReference type="Proteomes" id="UP001620645">
    <property type="component" value="Unassembled WGS sequence"/>
</dbReference>
<feature type="region of interest" description="Disordered" evidence="9">
    <location>
        <begin position="453"/>
        <end position="474"/>
    </location>
</feature>
<dbReference type="Pfam" id="PF04049">
    <property type="entry name" value="ANAPC8"/>
    <property type="match status" value="1"/>
</dbReference>
<dbReference type="InterPro" id="IPR019734">
    <property type="entry name" value="TPR_rpt"/>
</dbReference>
<keyword evidence="2" id="KW-0677">Repeat</keyword>
<dbReference type="InterPro" id="IPR050935">
    <property type="entry name" value="Bromo_chromatin_reader"/>
</dbReference>
<evidence type="ECO:0000313" key="12">
    <source>
        <dbReference type="EMBL" id="KAL3104216.1"/>
    </source>
</evidence>
<feature type="compositionally biased region" description="Basic and acidic residues" evidence="9">
    <location>
        <begin position="57"/>
        <end position="72"/>
    </location>
</feature>
<dbReference type="PROSITE" id="PS00633">
    <property type="entry name" value="BROMODOMAIN_1"/>
    <property type="match status" value="1"/>
</dbReference>
<dbReference type="SMART" id="SM00297">
    <property type="entry name" value="BROMO"/>
    <property type="match status" value="2"/>
</dbReference>
<evidence type="ECO:0000256" key="5">
    <source>
        <dbReference type="ARBA" id="ARBA00023306"/>
    </source>
</evidence>
<evidence type="ECO:0000256" key="7">
    <source>
        <dbReference type="PROSITE-ProRule" id="PRU00339"/>
    </source>
</evidence>
<dbReference type="SUPFAM" id="SSF48452">
    <property type="entry name" value="TPR-like"/>
    <property type="match status" value="1"/>
</dbReference>
<evidence type="ECO:0000256" key="3">
    <source>
        <dbReference type="ARBA" id="ARBA00022776"/>
    </source>
</evidence>
<dbReference type="InterPro" id="IPR001487">
    <property type="entry name" value="Bromodomain"/>
</dbReference>
<feature type="compositionally biased region" description="Basic and acidic residues" evidence="9">
    <location>
        <begin position="817"/>
        <end position="829"/>
    </location>
</feature>
<accession>A0ABD2KMY1</accession>
<keyword evidence="7" id="KW-0802">TPR repeat</keyword>
<dbReference type="Pfam" id="PF17035">
    <property type="entry name" value="BET"/>
    <property type="match status" value="1"/>
</dbReference>
<dbReference type="Gene3D" id="1.20.920.10">
    <property type="entry name" value="Bromodomain-like"/>
    <property type="match status" value="2"/>
</dbReference>
<dbReference type="CDD" id="cd22249">
    <property type="entry name" value="UDM1_RNF168_RNF169-like"/>
    <property type="match status" value="1"/>
</dbReference>
<feature type="region of interest" description="Disordered" evidence="9">
    <location>
        <begin position="230"/>
        <end position="313"/>
    </location>
</feature>
<feature type="compositionally biased region" description="Low complexity" evidence="9">
    <location>
        <begin position="1"/>
        <end position="11"/>
    </location>
</feature>
<dbReference type="InterPro" id="IPR036427">
    <property type="entry name" value="Bromodomain-like_sf"/>
</dbReference>
<dbReference type="Pfam" id="PF17105">
    <property type="entry name" value="BRD4_CDT"/>
    <property type="match status" value="1"/>
</dbReference>
<dbReference type="FunFam" id="1.20.1270.220:FF:000001">
    <property type="entry name" value="bromodomain-containing protein 2 isoform X1"/>
    <property type="match status" value="1"/>
</dbReference>
<keyword evidence="13" id="KW-1185">Reference proteome</keyword>
<feature type="compositionally biased region" description="Basic and acidic residues" evidence="9">
    <location>
        <begin position="1096"/>
        <end position="1117"/>
    </location>
</feature>
<dbReference type="PROSITE" id="PS51525">
    <property type="entry name" value="NET"/>
    <property type="match status" value="1"/>
</dbReference>
<feature type="repeat" description="TPR" evidence="7">
    <location>
        <begin position="1577"/>
        <end position="1610"/>
    </location>
</feature>
<feature type="compositionally biased region" description="Basic and acidic residues" evidence="9">
    <location>
        <begin position="280"/>
        <end position="298"/>
    </location>
</feature>
<feature type="repeat" description="TPR" evidence="7">
    <location>
        <begin position="1441"/>
        <end position="1474"/>
    </location>
</feature>
<dbReference type="Gene3D" id="1.25.40.10">
    <property type="entry name" value="Tetratricopeptide repeat domain"/>
    <property type="match status" value="2"/>
</dbReference>
<evidence type="ECO:0000256" key="2">
    <source>
        <dbReference type="ARBA" id="ARBA00022737"/>
    </source>
</evidence>
<evidence type="ECO:0000256" key="8">
    <source>
        <dbReference type="SAM" id="Coils"/>
    </source>
</evidence>
<comment type="caution">
    <text evidence="12">The sequence shown here is derived from an EMBL/GenBank/DDBJ whole genome shotgun (WGS) entry which is preliminary data.</text>
</comment>
<feature type="compositionally biased region" description="Low complexity" evidence="9">
    <location>
        <begin position="879"/>
        <end position="891"/>
    </location>
</feature>
<feature type="compositionally biased region" description="Polar residues" evidence="9">
    <location>
        <begin position="635"/>
        <end position="650"/>
    </location>
</feature>
<keyword evidence="5" id="KW-0131">Cell cycle</keyword>
<organism evidence="12 13">
    <name type="scientific">Heterodera schachtii</name>
    <name type="common">Sugarbeet cyst nematode worm</name>
    <name type="synonym">Tylenchus schachtii</name>
    <dbReference type="NCBI Taxonomy" id="97005"/>
    <lineage>
        <taxon>Eukaryota</taxon>
        <taxon>Metazoa</taxon>
        <taxon>Ecdysozoa</taxon>
        <taxon>Nematoda</taxon>
        <taxon>Chromadorea</taxon>
        <taxon>Rhabditida</taxon>
        <taxon>Tylenchina</taxon>
        <taxon>Tylenchomorpha</taxon>
        <taxon>Tylenchoidea</taxon>
        <taxon>Heteroderidae</taxon>
        <taxon>Heteroderinae</taxon>
        <taxon>Heterodera</taxon>
    </lineage>
</organism>
<feature type="compositionally biased region" description="Polar residues" evidence="9">
    <location>
        <begin position="250"/>
        <end position="276"/>
    </location>
</feature>
<keyword evidence="3" id="KW-0498">Mitosis</keyword>
<feature type="compositionally biased region" description="Polar residues" evidence="9">
    <location>
        <begin position="27"/>
        <end position="39"/>
    </location>
</feature>
<feature type="domain" description="NET" evidence="11">
    <location>
        <begin position="724"/>
        <end position="805"/>
    </location>
</feature>
<dbReference type="PROSITE" id="PS50005">
    <property type="entry name" value="TPR"/>
    <property type="match status" value="3"/>
</dbReference>
<dbReference type="GO" id="GO:0051301">
    <property type="term" value="P:cell division"/>
    <property type="evidence" value="ECO:0007669"/>
    <property type="project" value="UniProtKB-KW"/>
</dbReference>
<keyword evidence="4 6" id="KW-0103">Bromodomain</keyword>
<feature type="region of interest" description="Disordered" evidence="9">
    <location>
        <begin position="1739"/>
        <end position="1814"/>
    </location>
</feature>
<name>A0ABD2KMY1_HETSC</name>
<keyword evidence="8" id="KW-0175">Coiled coil</keyword>
<feature type="domain" description="Bromo" evidence="10">
    <location>
        <begin position="360"/>
        <end position="432"/>
    </location>
</feature>
<dbReference type="Pfam" id="PF13181">
    <property type="entry name" value="TPR_8"/>
    <property type="match status" value="2"/>
</dbReference>
<dbReference type="PRINTS" id="PR00503">
    <property type="entry name" value="BROMODOMAIN"/>
</dbReference>
<feature type="compositionally biased region" description="Low complexity" evidence="9">
    <location>
        <begin position="931"/>
        <end position="942"/>
    </location>
</feature>
<dbReference type="PANTHER" id="PTHR22880">
    <property type="entry name" value="FALZ-RELATED BROMODOMAIN-CONTAINING PROTEINS"/>
    <property type="match status" value="1"/>
</dbReference>
<dbReference type="InterPro" id="IPR011990">
    <property type="entry name" value="TPR-like_helical_dom_sf"/>
</dbReference>
<feature type="region of interest" description="Disordered" evidence="9">
    <location>
        <begin position="1096"/>
        <end position="1165"/>
    </location>
</feature>
<evidence type="ECO:0000256" key="4">
    <source>
        <dbReference type="ARBA" id="ARBA00023117"/>
    </source>
</evidence>
<dbReference type="PANTHER" id="PTHR22880:SF225">
    <property type="entry name" value="BROMODOMAIN-CONTAINING PROTEIN BET-1-RELATED"/>
    <property type="match status" value="1"/>
</dbReference>
<dbReference type="CDD" id="cd05498">
    <property type="entry name" value="Bromo_Brdt_II_like"/>
    <property type="match status" value="1"/>
</dbReference>
<feature type="repeat" description="TPR" evidence="7">
    <location>
        <begin position="1543"/>
        <end position="1576"/>
    </location>
</feature>
<dbReference type="InterPro" id="IPR007192">
    <property type="entry name" value="APC8"/>
</dbReference>
<feature type="compositionally biased region" description="Basic residues" evidence="9">
    <location>
        <begin position="239"/>
        <end position="249"/>
    </location>
</feature>
<evidence type="ECO:0000259" key="10">
    <source>
        <dbReference type="PROSITE" id="PS50014"/>
    </source>
</evidence>
<dbReference type="InterPro" id="IPR043509">
    <property type="entry name" value="Bromo_Brdt_II"/>
</dbReference>
<keyword evidence="1" id="KW-0132">Cell division</keyword>
<feature type="compositionally biased region" description="Polar residues" evidence="9">
    <location>
        <begin position="1748"/>
        <end position="1759"/>
    </location>
</feature>
<reference evidence="12 13" key="1">
    <citation type="submission" date="2024-10" db="EMBL/GenBank/DDBJ databases">
        <authorList>
            <person name="Kim D."/>
        </authorList>
    </citation>
    <scope>NUCLEOTIDE SEQUENCE [LARGE SCALE GENOMIC DNA]</scope>
    <source>
        <strain evidence="12">Taebaek</strain>
    </source>
</reference>
<feature type="compositionally biased region" description="Acidic residues" evidence="9">
    <location>
        <begin position="892"/>
        <end position="901"/>
    </location>
</feature>
<feature type="compositionally biased region" description="Polar residues" evidence="9">
    <location>
        <begin position="907"/>
        <end position="917"/>
    </location>
</feature>
<dbReference type="SMART" id="SM00028">
    <property type="entry name" value="TPR"/>
    <property type="match status" value="8"/>
</dbReference>
<evidence type="ECO:0000256" key="6">
    <source>
        <dbReference type="PROSITE-ProRule" id="PRU00035"/>
    </source>
</evidence>
<feature type="region of interest" description="Disordered" evidence="9">
    <location>
        <begin position="611"/>
        <end position="657"/>
    </location>
</feature>
<dbReference type="SUPFAM" id="SSF47370">
    <property type="entry name" value="Bromodomain"/>
    <property type="match status" value="2"/>
</dbReference>
<dbReference type="Pfam" id="PF00439">
    <property type="entry name" value="Bromodomain"/>
    <property type="match status" value="2"/>
</dbReference>
<dbReference type="InterPro" id="IPR018359">
    <property type="entry name" value="Bromodomain_CS"/>
</dbReference>
<dbReference type="Gene3D" id="1.20.1270.220">
    <property type="match status" value="1"/>
</dbReference>
<feature type="region of interest" description="Disordered" evidence="9">
    <location>
        <begin position="679"/>
        <end position="736"/>
    </location>
</feature>
<dbReference type="PROSITE" id="PS50014">
    <property type="entry name" value="BROMODOMAIN_2"/>
    <property type="match status" value="2"/>
</dbReference>
<feature type="compositionally biased region" description="Basic and acidic residues" evidence="9">
    <location>
        <begin position="707"/>
        <end position="736"/>
    </location>
</feature>
<feature type="region of interest" description="Disordered" evidence="9">
    <location>
        <begin position="797"/>
        <end position="1015"/>
    </location>
</feature>